<dbReference type="KEGG" id="mtr:11410837"/>
<dbReference type="OrthoDB" id="778913at2759"/>
<feature type="compositionally biased region" description="Low complexity" evidence="1">
    <location>
        <begin position="212"/>
        <end position="233"/>
    </location>
</feature>
<reference evidence="4" key="3">
    <citation type="submission" date="2015-04" db="UniProtKB">
        <authorList>
            <consortium name="EnsemblPlants"/>
        </authorList>
    </citation>
    <scope>IDENTIFICATION</scope>
    <source>
        <strain evidence="4">cv. Jemalong A17</strain>
    </source>
</reference>
<dbReference type="Gramene" id="rna25665">
    <property type="protein sequence ID" value="RHN63017.1"/>
    <property type="gene ID" value="gene25665"/>
</dbReference>
<dbReference type="Proteomes" id="UP000265566">
    <property type="component" value="Chromosome 4"/>
</dbReference>
<dbReference type="EnsemblPlants" id="AES90655">
    <property type="protein sequence ID" value="AES90655"/>
    <property type="gene ID" value="MTR_4g095320"/>
</dbReference>
<evidence type="ECO:0000313" key="4">
    <source>
        <dbReference type="EnsemblPlants" id="AES90655"/>
    </source>
</evidence>
<feature type="compositionally biased region" description="Low complexity" evidence="1">
    <location>
        <begin position="130"/>
        <end position="149"/>
    </location>
</feature>
<evidence type="ECO:0000313" key="3">
    <source>
        <dbReference type="EMBL" id="RHN63017.1"/>
    </source>
</evidence>
<dbReference type="AlphaFoldDB" id="G7JCT0"/>
<dbReference type="HOGENOM" id="CLU_832638_0_0_1"/>
<reference evidence="2 5" key="2">
    <citation type="journal article" date="2014" name="BMC Genomics">
        <title>An improved genome release (version Mt4.0) for the model legume Medicago truncatula.</title>
        <authorList>
            <person name="Tang H."/>
            <person name="Krishnakumar V."/>
            <person name="Bidwell S."/>
            <person name="Rosen B."/>
            <person name="Chan A."/>
            <person name="Zhou S."/>
            <person name="Gentzbittel L."/>
            <person name="Childs K.L."/>
            <person name="Yandell M."/>
            <person name="Gundlach H."/>
            <person name="Mayer K.F."/>
            <person name="Schwartz D.C."/>
            <person name="Town C.D."/>
        </authorList>
    </citation>
    <scope>GENOME REANNOTATION</scope>
    <source>
        <strain evidence="4 5">cv. Jemalong A17</strain>
    </source>
</reference>
<feature type="region of interest" description="Disordered" evidence="1">
    <location>
        <begin position="1"/>
        <end position="21"/>
    </location>
</feature>
<dbReference type="EMBL" id="CM001220">
    <property type="protein sequence ID" value="AES90655.1"/>
    <property type="molecule type" value="Genomic_DNA"/>
</dbReference>
<dbReference type="eggNOG" id="ENOG502QVJC">
    <property type="taxonomic scope" value="Eukaryota"/>
</dbReference>
<dbReference type="PaxDb" id="3880-AES90655"/>
<sequence>MATNSVQEKWNNPREELDEDEEALSLCDLPLSHKKPTKEEHSHVNEKQEEFNFNSWVGLLSTEPKMCVADEVFFQGQILPSRASFSSQAGLLTTTGSQFQRDDDHDHGKQFNFKFNHCKSKHESFNEFRSNSSTSQNSTTSSSTSSTTTPIVSVSKSKVRNQFHTHPSPKPQLKSSCPRKSISQSRKSSVWEIFRLGVVPTPEIGLQDLKVRSSSSNKNCVSRNSSSSSSNNSTFNDKSGKMSKKNENGDKSNHVLKNLVGIRGGLLSGCDCSIETVIKSGYKTENTTKHAVKEKVEWKKQKQRQKQGKKVMSRRRTFEWLKELHASHADEEALLSNSS</sequence>
<dbReference type="PANTHER" id="PTHR33922:SF2">
    <property type="entry name" value="OS07G0589600 PROTEIN"/>
    <property type="match status" value="1"/>
</dbReference>
<organism evidence="2 5">
    <name type="scientific">Medicago truncatula</name>
    <name type="common">Barrel medic</name>
    <name type="synonym">Medicago tribuloides</name>
    <dbReference type="NCBI Taxonomy" id="3880"/>
    <lineage>
        <taxon>Eukaryota</taxon>
        <taxon>Viridiplantae</taxon>
        <taxon>Streptophyta</taxon>
        <taxon>Embryophyta</taxon>
        <taxon>Tracheophyta</taxon>
        <taxon>Spermatophyta</taxon>
        <taxon>Magnoliopsida</taxon>
        <taxon>eudicotyledons</taxon>
        <taxon>Gunneridae</taxon>
        <taxon>Pentapetalae</taxon>
        <taxon>rosids</taxon>
        <taxon>fabids</taxon>
        <taxon>Fabales</taxon>
        <taxon>Fabaceae</taxon>
        <taxon>Papilionoideae</taxon>
        <taxon>50 kb inversion clade</taxon>
        <taxon>NPAAA clade</taxon>
        <taxon>Hologalegina</taxon>
        <taxon>IRL clade</taxon>
        <taxon>Trifolieae</taxon>
        <taxon>Medicago</taxon>
    </lineage>
</organism>
<reference evidence="2 5" key="1">
    <citation type="journal article" date="2011" name="Nature">
        <title>The Medicago genome provides insight into the evolution of rhizobial symbioses.</title>
        <authorList>
            <person name="Young N.D."/>
            <person name="Debelle F."/>
            <person name="Oldroyd G.E."/>
            <person name="Geurts R."/>
            <person name="Cannon S.B."/>
            <person name="Udvardi M.K."/>
            <person name="Benedito V.A."/>
            <person name="Mayer K.F."/>
            <person name="Gouzy J."/>
            <person name="Schoof H."/>
            <person name="Van de Peer Y."/>
            <person name="Proost S."/>
            <person name="Cook D.R."/>
            <person name="Meyers B.C."/>
            <person name="Spannagl M."/>
            <person name="Cheung F."/>
            <person name="De Mita S."/>
            <person name="Krishnakumar V."/>
            <person name="Gundlach H."/>
            <person name="Zhou S."/>
            <person name="Mudge J."/>
            <person name="Bharti A.K."/>
            <person name="Murray J.D."/>
            <person name="Naoumkina M.A."/>
            <person name="Rosen B."/>
            <person name="Silverstein K.A."/>
            <person name="Tang H."/>
            <person name="Rombauts S."/>
            <person name="Zhao P.X."/>
            <person name="Zhou P."/>
            <person name="Barbe V."/>
            <person name="Bardou P."/>
            <person name="Bechner M."/>
            <person name="Bellec A."/>
            <person name="Berger A."/>
            <person name="Berges H."/>
            <person name="Bidwell S."/>
            <person name="Bisseling T."/>
            <person name="Choisne N."/>
            <person name="Couloux A."/>
            <person name="Denny R."/>
            <person name="Deshpande S."/>
            <person name="Dai X."/>
            <person name="Doyle J.J."/>
            <person name="Dudez A.M."/>
            <person name="Farmer A.D."/>
            <person name="Fouteau S."/>
            <person name="Franken C."/>
            <person name="Gibelin C."/>
            <person name="Gish J."/>
            <person name="Goldstein S."/>
            <person name="Gonzalez A.J."/>
            <person name="Green P.J."/>
            <person name="Hallab A."/>
            <person name="Hartog M."/>
            <person name="Hua A."/>
            <person name="Humphray S.J."/>
            <person name="Jeong D.H."/>
            <person name="Jing Y."/>
            <person name="Jocker A."/>
            <person name="Kenton S.M."/>
            <person name="Kim D.J."/>
            <person name="Klee K."/>
            <person name="Lai H."/>
            <person name="Lang C."/>
            <person name="Lin S."/>
            <person name="Macmil S.L."/>
            <person name="Magdelenat G."/>
            <person name="Matthews L."/>
            <person name="McCorrison J."/>
            <person name="Monaghan E.L."/>
            <person name="Mun J.H."/>
            <person name="Najar F.Z."/>
            <person name="Nicholson C."/>
            <person name="Noirot C."/>
            <person name="O'Bleness M."/>
            <person name="Paule C.R."/>
            <person name="Poulain J."/>
            <person name="Prion F."/>
            <person name="Qin B."/>
            <person name="Qu C."/>
            <person name="Retzel E.F."/>
            <person name="Riddle C."/>
            <person name="Sallet E."/>
            <person name="Samain S."/>
            <person name="Samson N."/>
            <person name="Sanders I."/>
            <person name="Saurat O."/>
            <person name="Scarpelli C."/>
            <person name="Schiex T."/>
            <person name="Segurens B."/>
            <person name="Severin A.J."/>
            <person name="Sherrier D.J."/>
            <person name="Shi R."/>
            <person name="Sims S."/>
            <person name="Singer S.R."/>
            <person name="Sinharoy S."/>
            <person name="Sterck L."/>
            <person name="Viollet A."/>
            <person name="Wang B.B."/>
            <person name="Wang K."/>
            <person name="Wang M."/>
            <person name="Wang X."/>
            <person name="Warfsmann J."/>
            <person name="Weissenbach J."/>
            <person name="White D.D."/>
            <person name="White J.D."/>
            <person name="Wiley G.B."/>
            <person name="Wincker P."/>
            <person name="Xing Y."/>
            <person name="Yang L."/>
            <person name="Yao Z."/>
            <person name="Ying F."/>
            <person name="Zhai J."/>
            <person name="Zhou L."/>
            <person name="Zuber A."/>
            <person name="Denarie J."/>
            <person name="Dixon R.A."/>
            <person name="May G.D."/>
            <person name="Schwartz D.C."/>
            <person name="Rogers J."/>
            <person name="Quetier F."/>
            <person name="Town C.D."/>
            <person name="Roe B.A."/>
        </authorList>
    </citation>
    <scope>NUCLEOTIDE SEQUENCE [LARGE SCALE GENOMIC DNA]</scope>
    <source>
        <strain evidence="2">A17</strain>
        <strain evidence="4 5">cv. Jemalong A17</strain>
    </source>
</reference>
<protein>
    <submittedName>
        <fullName evidence="2 4">Uncharacterized protein</fullName>
    </submittedName>
</protein>
<feature type="compositionally biased region" description="Basic and acidic residues" evidence="1">
    <location>
        <begin position="238"/>
        <end position="252"/>
    </location>
</feature>
<evidence type="ECO:0000313" key="6">
    <source>
        <dbReference type="Proteomes" id="UP000265566"/>
    </source>
</evidence>
<keyword evidence="5" id="KW-1185">Reference proteome</keyword>
<evidence type="ECO:0000313" key="5">
    <source>
        <dbReference type="Proteomes" id="UP000002051"/>
    </source>
</evidence>
<feature type="compositionally biased region" description="Polar residues" evidence="1">
    <location>
        <begin position="1"/>
        <end position="10"/>
    </location>
</feature>
<evidence type="ECO:0000256" key="1">
    <source>
        <dbReference type="SAM" id="MobiDB-lite"/>
    </source>
</evidence>
<gene>
    <name evidence="4" type="primary">11410837</name>
    <name evidence="2" type="ordered locus">MTR_4g095320</name>
    <name evidence="3" type="ORF">MtrunA17_Chr4g0053751</name>
</gene>
<reference evidence="6" key="4">
    <citation type="journal article" date="2018" name="Nat. Plants">
        <title>Whole-genome landscape of Medicago truncatula symbiotic genes.</title>
        <authorList>
            <person name="Pecrix Y."/>
            <person name="Staton S.E."/>
            <person name="Sallet E."/>
            <person name="Lelandais-Briere C."/>
            <person name="Moreau S."/>
            <person name="Carrere S."/>
            <person name="Blein T."/>
            <person name="Jardinaud M.F."/>
            <person name="Latrasse D."/>
            <person name="Zouine M."/>
            <person name="Zahm M."/>
            <person name="Kreplak J."/>
            <person name="Mayjonade B."/>
            <person name="Satge C."/>
            <person name="Perez M."/>
            <person name="Cauet S."/>
            <person name="Marande W."/>
            <person name="Chantry-Darmon C."/>
            <person name="Lopez-Roques C."/>
            <person name="Bouchez O."/>
            <person name="Berard A."/>
            <person name="Debelle F."/>
            <person name="Munos S."/>
            <person name="Bendahmane A."/>
            <person name="Berges H."/>
            <person name="Niebel A."/>
            <person name="Buitink J."/>
            <person name="Frugier F."/>
            <person name="Benhamed M."/>
            <person name="Crespi M."/>
            <person name="Gouzy J."/>
            <person name="Gamas P."/>
        </authorList>
    </citation>
    <scope>NUCLEOTIDE SEQUENCE [LARGE SCALE GENOMIC DNA]</scope>
    <source>
        <strain evidence="6">cv. Jemalong A17</strain>
    </source>
</reference>
<reference evidence="3" key="5">
    <citation type="journal article" date="2018" name="Nat. Plants">
        <title>Whole-genome landscape of Medicago truncatula symbiotic genes.</title>
        <authorList>
            <person name="Pecrix Y."/>
            <person name="Gamas P."/>
            <person name="Carrere S."/>
        </authorList>
    </citation>
    <scope>NUCLEOTIDE SEQUENCE</scope>
    <source>
        <tissue evidence="3">Leaves</tissue>
    </source>
</reference>
<dbReference type="Proteomes" id="UP000002051">
    <property type="component" value="Chromosome 4"/>
</dbReference>
<accession>G7JCT0</accession>
<dbReference type="OMA" id="DRRNCHD"/>
<dbReference type="PANTHER" id="PTHR33922">
    <property type="entry name" value="OS01G0888066 PROTEIN-RELATED"/>
    <property type="match status" value="1"/>
</dbReference>
<proteinExistence type="predicted"/>
<name>G7JCT0_MEDTR</name>
<feature type="region of interest" description="Disordered" evidence="1">
    <location>
        <begin position="127"/>
        <end position="181"/>
    </location>
</feature>
<feature type="region of interest" description="Disordered" evidence="1">
    <location>
        <begin position="210"/>
        <end position="252"/>
    </location>
</feature>
<evidence type="ECO:0000313" key="2">
    <source>
        <dbReference type="EMBL" id="AES90655.1"/>
    </source>
</evidence>
<dbReference type="EMBL" id="PSQE01000004">
    <property type="protein sequence ID" value="RHN63017.1"/>
    <property type="molecule type" value="Genomic_DNA"/>
</dbReference>